<evidence type="ECO:0000256" key="2">
    <source>
        <dbReference type="ARBA" id="ARBA00023295"/>
    </source>
</evidence>
<dbReference type="GO" id="GO:0008477">
    <property type="term" value="F:purine nucleosidase activity"/>
    <property type="evidence" value="ECO:0007669"/>
    <property type="project" value="TreeGrafter"/>
</dbReference>
<dbReference type="InterPro" id="IPR023186">
    <property type="entry name" value="IUNH"/>
</dbReference>
<feature type="domain" description="Inosine/uridine-preferring nucleoside hydrolase" evidence="3">
    <location>
        <begin position="34"/>
        <end position="306"/>
    </location>
</feature>
<dbReference type="RefSeq" id="WP_150434526.1">
    <property type="nucleotide sequence ID" value="NZ_VYKJ01000003.1"/>
</dbReference>
<sequence>MLALLALGGPLSGAQAQSQTTLPFTVPEHKQVRVIISSDAKNEADDDFAVAHALLTPTFEVKGLIGAHYARTAPMMKRDGRGSMEASYQELKHLVKLMGKNDVPVLRGASDALEQEAPPAKLSEGAKALIAEALREDSKPLFVLVLGSLTDVAQALLAEPRIAPKMTVVWIGGMPYPKGGWEYNMFNDPIAARAVFKSSVALWQVPHNVYMSVRVSLAELALRVKPQGAVGNYLWQQMVEFNQTISQTLKDVPWPKSEVWVLGDNPSISLLLDDHEYHYTLRAAPYLNDDLTYGELPAARQIRVYNAVDTRFTLEDFYAKLALTYGTSGHD</sequence>
<keyword evidence="5" id="KW-1185">Reference proteome</keyword>
<dbReference type="GO" id="GO:0005829">
    <property type="term" value="C:cytosol"/>
    <property type="evidence" value="ECO:0007669"/>
    <property type="project" value="TreeGrafter"/>
</dbReference>
<keyword evidence="2" id="KW-0326">Glycosidase</keyword>
<dbReference type="InterPro" id="IPR001910">
    <property type="entry name" value="Inosine/uridine_hydrolase_dom"/>
</dbReference>
<dbReference type="SUPFAM" id="SSF53590">
    <property type="entry name" value="Nucleoside hydrolase"/>
    <property type="match status" value="1"/>
</dbReference>
<keyword evidence="1 4" id="KW-0378">Hydrolase</keyword>
<evidence type="ECO:0000313" key="4">
    <source>
        <dbReference type="EMBL" id="KAA9001256.1"/>
    </source>
</evidence>
<evidence type="ECO:0000313" key="5">
    <source>
        <dbReference type="Proteomes" id="UP000335415"/>
    </source>
</evidence>
<dbReference type="EMBL" id="VYKJ01000003">
    <property type="protein sequence ID" value="KAA9001256.1"/>
    <property type="molecule type" value="Genomic_DNA"/>
</dbReference>
<dbReference type="Pfam" id="PF01156">
    <property type="entry name" value="IU_nuc_hydro"/>
    <property type="match status" value="1"/>
</dbReference>
<dbReference type="GO" id="GO:0006152">
    <property type="term" value="P:purine nucleoside catabolic process"/>
    <property type="evidence" value="ECO:0007669"/>
    <property type="project" value="TreeGrafter"/>
</dbReference>
<evidence type="ECO:0000259" key="3">
    <source>
        <dbReference type="Pfam" id="PF01156"/>
    </source>
</evidence>
<evidence type="ECO:0000256" key="1">
    <source>
        <dbReference type="ARBA" id="ARBA00022801"/>
    </source>
</evidence>
<organism evidence="4 5">
    <name type="scientific">Affinibrenneria salicis</name>
    <dbReference type="NCBI Taxonomy" id="2590031"/>
    <lineage>
        <taxon>Bacteria</taxon>
        <taxon>Pseudomonadati</taxon>
        <taxon>Pseudomonadota</taxon>
        <taxon>Gammaproteobacteria</taxon>
        <taxon>Enterobacterales</taxon>
        <taxon>Pectobacteriaceae</taxon>
        <taxon>Affinibrenneria</taxon>
    </lineage>
</organism>
<dbReference type="Proteomes" id="UP000335415">
    <property type="component" value="Unassembled WGS sequence"/>
</dbReference>
<dbReference type="Gene3D" id="3.90.245.10">
    <property type="entry name" value="Ribonucleoside hydrolase-like"/>
    <property type="match status" value="1"/>
</dbReference>
<comment type="caution">
    <text evidence="4">The sequence shown here is derived from an EMBL/GenBank/DDBJ whole genome shotgun (WGS) entry which is preliminary data.</text>
</comment>
<dbReference type="PANTHER" id="PTHR12304">
    <property type="entry name" value="INOSINE-URIDINE PREFERRING NUCLEOSIDE HYDROLASE"/>
    <property type="match status" value="1"/>
</dbReference>
<reference evidence="4 5" key="1">
    <citation type="submission" date="2019-09" db="EMBL/GenBank/DDBJ databases">
        <authorList>
            <person name="Li Y."/>
        </authorList>
    </citation>
    <scope>NUCLEOTIDE SEQUENCE [LARGE SCALE GENOMIC DNA]</scope>
    <source>
        <strain evidence="4 5">L3-3HA</strain>
    </source>
</reference>
<gene>
    <name evidence="4" type="ORF">FJU30_08450</name>
</gene>
<dbReference type="PANTHER" id="PTHR12304:SF4">
    <property type="entry name" value="URIDINE NUCLEOSIDASE"/>
    <property type="match status" value="1"/>
</dbReference>
<dbReference type="AlphaFoldDB" id="A0A5J5G382"/>
<dbReference type="OrthoDB" id="9797882at2"/>
<protein>
    <submittedName>
        <fullName evidence="4">Nucleoside hydrolase</fullName>
    </submittedName>
</protein>
<proteinExistence type="predicted"/>
<accession>A0A5J5G382</accession>
<name>A0A5J5G382_9GAMM</name>
<dbReference type="InterPro" id="IPR036452">
    <property type="entry name" value="Ribo_hydro-like"/>
</dbReference>